<gene>
    <name evidence="2" type="ORF">CR159_15890</name>
</gene>
<accession>A0A2N4U1C5</accession>
<dbReference type="InterPro" id="IPR007712">
    <property type="entry name" value="RelE/ParE_toxin"/>
</dbReference>
<dbReference type="AlphaFoldDB" id="A0A2N4U1C5"/>
<comment type="caution">
    <text evidence="2">The sequence shown here is derived from an EMBL/GenBank/DDBJ whole genome shotgun (WGS) entry which is preliminary data.</text>
</comment>
<sequence>MESAVLPVAEHPYLYKPGRISGTREIVAHPNYIVVYKVTYSTIEVMNVVHARQQYP</sequence>
<organism evidence="2 3">
    <name type="scientific">Pollutimonas subterranea</name>
    <dbReference type="NCBI Taxonomy" id="2045210"/>
    <lineage>
        <taxon>Bacteria</taxon>
        <taxon>Pseudomonadati</taxon>
        <taxon>Pseudomonadota</taxon>
        <taxon>Betaproteobacteria</taxon>
        <taxon>Burkholderiales</taxon>
        <taxon>Alcaligenaceae</taxon>
        <taxon>Pollutimonas</taxon>
    </lineage>
</organism>
<dbReference type="RefSeq" id="WP_102074954.1">
    <property type="nucleotide sequence ID" value="NZ_PDNW01000015.1"/>
</dbReference>
<protein>
    <submittedName>
        <fullName evidence="2">Type II toxin-antitoxin system mRNA interferase toxin, RelE/StbE family</fullName>
    </submittedName>
</protein>
<keyword evidence="1" id="KW-1277">Toxin-antitoxin system</keyword>
<dbReference type="Pfam" id="PF05016">
    <property type="entry name" value="ParE_toxin"/>
    <property type="match status" value="1"/>
</dbReference>
<evidence type="ECO:0000256" key="1">
    <source>
        <dbReference type="ARBA" id="ARBA00022649"/>
    </source>
</evidence>
<evidence type="ECO:0000313" key="2">
    <source>
        <dbReference type="EMBL" id="PLC48822.1"/>
    </source>
</evidence>
<dbReference type="InterPro" id="IPR035093">
    <property type="entry name" value="RelE/ParE_toxin_dom_sf"/>
</dbReference>
<keyword evidence="3" id="KW-1185">Reference proteome</keyword>
<evidence type="ECO:0000313" key="3">
    <source>
        <dbReference type="Proteomes" id="UP000234190"/>
    </source>
</evidence>
<dbReference type="EMBL" id="PDNW01000015">
    <property type="protein sequence ID" value="PLC48822.1"/>
    <property type="molecule type" value="Genomic_DNA"/>
</dbReference>
<dbReference type="Proteomes" id="UP000234190">
    <property type="component" value="Unassembled WGS sequence"/>
</dbReference>
<name>A0A2N4U1C5_9BURK</name>
<dbReference type="Gene3D" id="3.30.2310.20">
    <property type="entry name" value="RelE-like"/>
    <property type="match status" value="1"/>
</dbReference>
<proteinExistence type="predicted"/>
<reference evidence="2 3" key="1">
    <citation type="submission" date="2017-10" db="EMBL/GenBank/DDBJ databases">
        <title>Two draft genome sequences of Pusillimonas sp. strains isolated from a nitrate- and radionuclide-contaminated groundwater in Russia.</title>
        <authorList>
            <person name="Grouzdev D.S."/>
            <person name="Tourova T.P."/>
            <person name="Goeva M.A."/>
            <person name="Babich T.L."/>
            <person name="Sokolova D.S."/>
            <person name="Abdullin R."/>
            <person name="Poltaraus A.B."/>
            <person name="Toshchakov S.V."/>
            <person name="Nazina T.N."/>
        </authorList>
    </citation>
    <scope>NUCLEOTIDE SEQUENCE [LARGE SCALE GENOMIC DNA]</scope>
    <source>
        <strain evidence="2 3">JR1/69-3-13</strain>
    </source>
</reference>
<dbReference type="OrthoDB" id="9798046at2"/>